<organism evidence="1">
    <name type="scientific">Tanacetum cinerariifolium</name>
    <name type="common">Dalmatian daisy</name>
    <name type="synonym">Chrysanthemum cinerariifolium</name>
    <dbReference type="NCBI Taxonomy" id="118510"/>
    <lineage>
        <taxon>Eukaryota</taxon>
        <taxon>Viridiplantae</taxon>
        <taxon>Streptophyta</taxon>
        <taxon>Embryophyta</taxon>
        <taxon>Tracheophyta</taxon>
        <taxon>Spermatophyta</taxon>
        <taxon>Magnoliopsida</taxon>
        <taxon>eudicotyledons</taxon>
        <taxon>Gunneridae</taxon>
        <taxon>Pentapetalae</taxon>
        <taxon>asterids</taxon>
        <taxon>campanulids</taxon>
        <taxon>Asterales</taxon>
        <taxon>Asteraceae</taxon>
        <taxon>Asteroideae</taxon>
        <taxon>Anthemideae</taxon>
        <taxon>Anthemidinae</taxon>
        <taxon>Tanacetum</taxon>
    </lineage>
</organism>
<gene>
    <name evidence="1" type="ORF">Tci_042134</name>
</gene>
<dbReference type="EMBL" id="BKCJ010006063">
    <property type="protein sequence ID" value="GEU70156.1"/>
    <property type="molecule type" value="Genomic_DNA"/>
</dbReference>
<name>A0A6L2M7Z6_TANCI</name>
<dbReference type="AlphaFoldDB" id="A0A6L2M7Z6"/>
<evidence type="ECO:0000313" key="1">
    <source>
        <dbReference type="EMBL" id="GEU70156.1"/>
    </source>
</evidence>
<protein>
    <submittedName>
        <fullName evidence="1">Uncharacterized protein</fullName>
    </submittedName>
</protein>
<proteinExistence type="predicted"/>
<reference evidence="1" key="1">
    <citation type="journal article" date="2019" name="Sci. Rep.">
        <title>Draft genome of Tanacetum cinerariifolium, the natural source of mosquito coil.</title>
        <authorList>
            <person name="Yamashiro T."/>
            <person name="Shiraishi A."/>
            <person name="Satake H."/>
            <person name="Nakayama K."/>
        </authorList>
    </citation>
    <scope>NUCLEOTIDE SEQUENCE</scope>
</reference>
<sequence>MSAKGEQSVRNSRLFVGRAGIRFTWLAPLAPMSAPTYKGAAHSRTLPFFSFPVENQKGFIDELTYVRRNKCSPLMCALPRLRTPRNQAMRGGEGIRGDEVLNWMSSGVIKERARPLVDGDKEEVGDLSLEAMEDDEVVLVDGVFEGAFGALGDESWCFGEGF</sequence>
<comment type="caution">
    <text evidence="1">The sequence shown here is derived from an EMBL/GenBank/DDBJ whole genome shotgun (WGS) entry which is preliminary data.</text>
</comment>
<accession>A0A6L2M7Z6</accession>